<dbReference type="EMBL" id="WVTD01000017">
    <property type="protein sequence ID" value="MYL99581.1"/>
    <property type="molecule type" value="Genomic_DNA"/>
</dbReference>
<feature type="coiled-coil region" evidence="1">
    <location>
        <begin position="31"/>
        <end position="64"/>
    </location>
</feature>
<reference evidence="2 3" key="1">
    <citation type="submission" date="2019-12" db="EMBL/GenBank/DDBJ databases">
        <authorList>
            <person name="Feng G."/>
            <person name="Zhu H."/>
        </authorList>
    </citation>
    <scope>NUCLEOTIDE SEQUENCE [LARGE SCALE GENOMIC DNA]</scope>
    <source>
        <strain evidence="2 3">FGD1</strain>
    </source>
</reference>
<dbReference type="RefSeq" id="WP_160987024.1">
    <property type="nucleotide sequence ID" value="NZ_WVTD01000017.1"/>
</dbReference>
<dbReference type="AlphaFoldDB" id="A0A7X4GJ41"/>
<keyword evidence="1" id="KW-0175">Coiled coil</keyword>
<protein>
    <submittedName>
        <fullName evidence="2">Uncharacterized protein</fullName>
    </submittedName>
</protein>
<keyword evidence="3" id="KW-1185">Reference proteome</keyword>
<organism evidence="2 3">
    <name type="scientific">Novosphingobium silvae</name>
    <dbReference type="NCBI Taxonomy" id="2692619"/>
    <lineage>
        <taxon>Bacteria</taxon>
        <taxon>Pseudomonadati</taxon>
        <taxon>Pseudomonadota</taxon>
        <taxon>Alphaproteobacteria</taxon>
        <taxon>Sphingomonadales</taxon>
        <taxon>Sphingomonadaceae</taxon>
        <taxon>Novosphingobium</taxon>
    </lineage>
</organism>
<evidence type="ECO:0000313" key="2">
    <source>
        <dbReference type="EMBL" id="MYL99581.1"/>
    </source>
</evidence>
<comment type="caution">
    <text evidence="2">The sequence shown here is derived from an EMBL/GenBank/DDBJ whole genome shotgun (WGS) entry which is preliminary data.</text>
</comment>
<accession>A0A7X4GJ41</accession>
<sequence>MSLALAPTDEATGGTVSPDLARLGLLAEEWKAAQEHRRRAAEELLAAQERLRNAAASAEAAESRFREACPAAFGIAPKIVSAHPVDAWVATRCDTSDRLAATGSSSLYRDFIEWCVGSGLPQADPGRWPQTRFGRELSDRGFTARKNRLGHTLRVGLSLRGESGRG</sequence>
<proteinExistence type="predicted"/>
<gene>
    <name evidence="2" type="ORF">GR702_17610</name>
</gene>
<evidence type="ECO:0000313" key="3">
    <source>
        <dbReference type="Proteomes" id="UP000465810"/>
    </source>
</evidence>
<name>A0A7X4GJ41_9SPHN</name>
<evidence type="ECO:0000256" key="1">
    <source>
        <dbReference type="SAM" id="Coils"/>
    </source>
</evidence>
<dbReference type="Proteomes" id="UP000465810">
    <property type="component" value="Unassembled WGS sequence"/>
</dbReference>